<dbReference type="RefSeq" id="WP_167017677.1">
    <property type="nucleotide sequence ID" value="NZ_VWXF01000011.1"/>
</dbReference>
<proteinExistence type="predicted"/>
<sequence length="144" mass="16491">MSKLYRVALPGDYVYNPETCLWELSFDKRPVAGAQAASPEEGATKYNAERQKFMAAVSASRLPGEPVFSFTEMTEWVVEYGTADQCQAVLLMFDAKDKAEFDFAVREGLRVLPPYLDFVYFFGQYTDRMCVLVSLRERLRLRLS</sequence>
<evidence type="ECO:0000313" key="1">
    <source>
        <dbReference type="EMBL" id="NIF23965.1"/>
    </source>
</evidence>
<dbReference type="EMBL" id="VWXF01000011">
    <property type="protein sequence ID" value="NIF23965.1"/>
    <property type="molecule type" value="Genomic_DNA"/>
</dbReference>
<protein>
    <submittedName>
        <fullName evidence="1">Uncharacterized protein</fullName>
    </submittedName>
</protein>
<gene>
    <name evidence="1" type="ORF">F3J40_20510</name>
</gene>
<comment type="caution">
    <text evidence="1">The sequence shown here is derived from an EMBL/GenBank/DDBJ whole genome shotgun (WGS) entry which is preliminary data.</text>
</comment>
<evidence type="ECO:0000313" key="2">
    <source>
        <dbReference type="Proteomes" id="UP001515683"/>
    </source>
</evidence>
<keyword evidence="2" id="KW-1185">Reference proteome</keyword>
<accession>A0ABX0RKU1</accession>
<dbReference type="Proteomes" id="UP001515683">
    <property type="component" value="Unassembled WGS sequence"/>
</dbReference>
<organism evidence="1 2">
    <name type="scientific">Candidatus Pantoea multigeneris</name>
    <dbReference type="NCBI Taxonomy" id="2608357"/>
    <lineage>
        <taxon>Bacteria</taxon>
        <taxon>Pseudomonadati</taxon>
        <taxon>Pseudomonadota</taxon>
        <taxon>Gammaproteobacteria</taxon>
        <taxon>Enterobacterales</taxon>
        <taxon>Erwiniaceae</taxon>
        <taxon>Pantoea</taxon>
    </lineage>
</organism>
<name>A0ABX0RKU1_9GAMM</name>
<reference evidence="1 2" key="1">
    <citation type="journal article" date="2019" name="bioRxiv">
        <title>Bacteria contribute to plant secondary compound degradation in a generalist herbivore system.</title>
        <authorList>
            <person name="Francoeur C.B."/>
            <person name="Khadempour L."/>
            <person name="Moreira-Soto R.D."/>
            <person name="Gotting K."/>
            <person name="Book A.J."/>
            <person name="Pinto-Tomas A.A."/>
            <person name="Keefover-Ring K."/>
            <person name="Currie C.R."/>
        </authorList>
    </citation>
    <scope>NUCLEOTIDE SEQUENCE [LARGE SCALE GENOMIC DNA]</scope>
    <source>
        <strain evidence="1">Acro-835</strain>
    </source>
</reference>